<sequence>MEVYGLCLPIWEIGATRNPRPFAPSEIPPTPGAYEPPDECLASRHRPEFQRGSKPLGGGTRAAEMMLQRPGTGLTQVFYITVAGRPAPPALASARRPPTKGIFLLYLKNGRIENRKGGGGSEVKGVAFEPGGAGSDPAYGRIDRRARVEPNRSLRASEGTLSRLSRILPSHRRRRSLTVLRLR</sequence>
<reference evidence="2 3" key="1">
    <citation type="journal article" date="2019" name="Commun. Biol.">
        <title>The bagworm genome reveals a unique fibroin gene that provides high tensile strength.</title>
        <authorList>
            <person name="Kono N."/>
            <person name="Nakamura H."/>
            <person name="Ohtoshi R."/>
            <person name="Tomita M."/>
            <person name="Numata K."/>
            <person name="Arakawa K."/>
        </authorList>
    </citation>
    <scope>NUCLEOTIDE SEQUENCE [LARGE SCALE GENOMIC DNA]</scope>
</reference>
<feature type="compositionally biased region" description="Basic and acidic residues" evidence="1">
    <location>
        <begin position="141"/>
        <end position="152"/>
    </location>
</feature>
<keyword evidence="3" id="KW-1185">Reference proteome</keyword>
<evidence type="ECO:0000313" key="2">
    <source>
        <dbReference type="EMBL" id="GBP76595.1"/>
    </source>
</evidence>
<accession>A0A4C1YQF6</accession>
<comment type="caution">
    <text evidence="2">The sequence shown here is derived from an EMBL/GenBank/DDBJ whole genome shotgun (WGS) entry which is preliminary data.</text>
</comment>
<dbReference type="Proteomes" id="UP000299102">
    <property type="component" value="Unassembled WGS sequence"/>
</dbReference>
<name>A0A4C1YQF6_EUMVA</name>
<organism evidence="2 3">
    <name type="scientific">Eumeta variegata</name>
    <name type="common">Bagworm moth</name>
    <name type="synonym">Eumeta japonica</name>
    <dbReference type="NCBI Taxonomy" id="151549"/>
    <lineage>
        <taxon>Eukaryota</taxon>
        <taxon>Metazoa</taxon>
        <taxon>Ecdysozoa</taxon>
        <taxon>Arthropoda</taxon>
        <taxon>Hexapoda</taxon>
        <taxon>Insecta</taxon>
        <taxon>Pterygota</taxon>
        <taxon>Neoptera</taxon>
        <taxon>Endopterygota</taxon>
        <taxon>Lepidoptera</taxon>
        <taxon>Glossata</taxon>
        <taxon>Ditrysia</taxon>
        <taxon>Tineoidea</taxon>
        <taxon>Psychidae</taxon>
        <taxon>Oiketicinae</taxon>
        <taxon>Eumeta</taxon>
    </lineage>
</organism>
<evidence type="ECO:0000313" key="3">
    <source>
        <dbReference type="Proteomes" id="UP000299102"/>
    </source>
</evidence>
<protein>
    <submittedName>
        <fullName evidence="2">Uncharacterized protein</fullName>
    </submittedName>
</protein>
<dbReference type="EMBL" id="BGZK01001294">
    <property type="protein sequence ID" value="GBP76595.1"/>
    <property type="molecule type" value="Genomic_DNA"/>
</dbReference>
<evidence type="ECO:0000256" key="1">
    <source>
        <dbReference type="SAM" id="MobiDB-lite"/>
    </source>
</evidence>
<feature type="region of interest" description="Disordered" evidence="1">
    <location>
        <begin position="123"/>
        <end position="154"/>
    </location>
</feature>
<feature type="region of interest" description="Disordered" evidence="1">
    <location>
        <begin position="20"/>
        <end position="40"/>
    </location>
</feature>
<dbReference type="AlphaFoldDB" id="A0A4C1YQF6"/>
<gene>
    <name evidence="2" type="ORF">EVAR_58111_1</name>
</gene>
<proteinExistence type="predicted"/>